<dbReference type="SMART" id="SM00201">
    <property type="entry name" value="SO"/>
    <property type="match status" value="1"/>
</dbReference>
<dbReference type="InterPro" id="IPR000832">
    <property type="entry name" value="GPCR_2_secretin-like"/>
</dbReference>
<dbReference type="Gene3D" id="4.10.410.20">
    <property type="match status" value="1"/>
</dbReference>
<comment type="caution">
    <text evidence="10">The sequence shown here is derived from an EMBL/GenBank/DDBJ whole genome shotgun (WGS) entry which is preliminary data.</text>
</comment>
<feature type="transmembrane region" description="Helical" evidence="7">
    <location>
        <begin position="699"/>
        <end position="722"/>
    </location>
</feature>
<dbReference type="PANTHER" id="PTHR45902">
    <property type="entry name" value="LATROPHILIN RECEPTOR-LIKE PROTEIN A"/>
    <property type="match status" value="1"/>
</dbReference>
<feature type="transmembrane region" description="Helical" evidence="7">
    <location>
        <begin position="809"/>
        <end position="833"/>
    </location>
</feature>
<feature type="transmembrane region" description="Helical" evidence="7">
    <location>
        <begin position="853"/>
        <end position="885"/>
    </location>
</feature>
<dbReference type="PROSITE" id="PS50958">
    <property type="entry name" value="SMB_2"/>
    <property type="match status" value="1"/>
</dbReference>
<feature type="transmembrane region" description="Helical" evidence="7">
    <location>
        <begin position="939"/>
        <end position="957"/>
    </location>
</feature>
<keyword evidence="3 7" id="KW-1133">Transmembrane helix</keyword>
<evidence type="ECO:0000256" key="5">
    <source>
        <dbReference type="ARBA" id="ARBA00023157"/>
    </source>
</evidence>
<dbReference type="Gene3D" id="1.20.1070.10">
    <property type="entry name" value="Rhodopsin 7-helix transmembrane proteins"/>
    <property type="match status" value="1"/>
</dbReference>
<dbReference type="CDD" id="cd15039">
    <property type="entry name" value="7tmB3_Methuselah-like"/>
    <property type="match status" value="1"/>
</dbReference>
<dbReference type="Pfam" id="PF00002">
    <property type="entry name" value="7tm_2"/>
    <property type="match status" value="1"/>
</dbReference>
<evidence type="ECO:0000259" key="9">
    <source>
        <dbReference type="PROSITE" id="PS50958"/>
    </source>
</evidence>
<dbReference type="PANTHER" id="PTHR45902:SF3">
    <property type="entry name" value="G-PROTEIN COUPLED RECEPTORS FAMILY 2 PROFILE 2 DOMAIN-CONTAINING PROTEIN"/>
    <property type="match status" value="1"/>
</dbReference>
<protein>
    <recommendedName>
        <fullName evidence="12">G protein-coupled receptor</fullName>
    </recommendedName>
</protein>
<feature type="domain" description="SMB" evidence="9">
    <location>
        <begin position="88"/>
        <end position="132"/>
    </location>
</feature>
<dbReference type="Pfam" id="PF01033">
    <property type="entry name" value="Somatomedin_B"/>
    <property type="match status" value="1"/>
</dbReference>
<evidence type="ECO:0000256" key="6">
    <source>
        <dbReference type="SAM" id="MobiDB-lite"/>
    </source>
</evidence>
<feature type="transmembrane region" description="Helical" evidence="7">
    <location>
        <begin position="734"/>
        <end position="753"/>
    </location>
</feature>
<dbReference type="InterPro" id="IPR053231">
    <property type="entry name" value="GPCR_LN-TM7"/>
</dbReference>
<accession>A0AAQ4EQJ6</accession>
<evidence type="ECO:0008006" key="12">
    <source>
        <dbReference type="Google" id="ProtNLM"/>
    </source>
</evidence>
<evidence type="ECO:0000256" key="1">
    <source>
        <dbReference type="ARBA" id="ARBA00004141"/>
    </source>
</evidence>
<name>A0AAQ4EQJ6_AMBAM</name>
<keyword evidence="4 7" id="KW-0472">Membrane</keyword>
<dbReference type="GO" id="GO:0007166">
    <property type="term" value="P:cell surface receptor signaling pathway"/>
    <property type="evidence" value="ECO:0007669"/>
    <property type="project" value="InterPro"/>
</dbReference>
<dbReference type="PROSITE" id="PS50261">
    <property type="entry name" value="G_PROTEIN_RECEP_F2_4"/>
    <property type="match status" value="1"/>
</dbReference>
<evidence type="ECO:0000256" key="4">
    <source>
        <dbReference type="ARBA" id="ARBA00023136"/>
    </source>
</evidence>
<keyword evidence="5" id="KW-1015">Disulfide bond</keyword>
<organism evidence="10 11">
    <name type="scientific">Amblyomma americanum</name>
    <name type="common">Lone star tick</name>
    <dbReference type="NCBI Taxonomy" id="6943"/>
    <lineage>
        <taxon>Eukaryota</taxon>
        <taxon>Metazoa</taxon>
        <taxon>Ecdysozoa</taxon>
        <taxon>Arthropoda</taxon>
        <taxon>Chelicerata</taxon>
        <taxon>Arachnida</taxon>
        <taxon>Acari</taxon>
        <taxon>Parasitiformes</taxon>
        <taxon>Ixodida</taxon>
        <taxon>Ixodoidea</taxon>
        <taxon>Ixodidae</taxon>
        <taxon>Amblyomminae</taxon>
        <taxon>Amblyomma</taxon>
    </lineage>
</organism>
<dbReference type="InterPro" id="IPR036024">
    <property type="entry name" value="Somatomedin_B-like_dom_sf"/>
</dbReference>
<keyword evidence="11" id="KW-1185">Reference proteome</keyword>
<evidence type="ECO:0000256" key="7">
    <source>
        <dbReference type="SAM" id="Phobius"/>
    </source>
</evidence>
<evidence type="ECO:0000259" key="8">
    <source>
        <dbReference type="PROSITE" id="PS50261"/>
    </source>
</evidence>
<feature type="compositionally biased region" description="Polar residues" evidence="6">
    <location>
        <begin position="69"/>
        <end position="78"/>
    </location>
</feature>
<dbReference type="GO" id="GO:0016020">
    <property type="term" value="C:membrane"/>
    <property type="evidence" value="ECO:0007669"/>
    <property type="project" value="UniProtKB-SubCell"/>
</dbReference>
<comment type="subcellular location">
    <subcellularLocation>
        <location evidence="1">Membrane</location>
        <topology evidence="1">Multi-pass membrane protein</topology>
    </subcellularLocation>
</comment>
<feature type="region of interest" description="Disordered" evidence="6">
    <location>
        <begin position="57"/>
        <end position="82"/>
    </location>
</feature>
<sequence>MRRKPFSSAAFSEKLASAVSWRTQLIVFVVLVTWPSWGASTVCYAKEVNGNVGKPLSGDSSWLPKKTPDNTVVGNGDSSELFPPRCPQTDSCKNRCGVTSDDEEYTCHCDQLCVKYGDCCVDVQKHCQVEALANPLSQRPPCVDDPDSPIDHSFFYVSKCPDGVDVDSEDEDDDVKVLGEDGIVYANGARARCNGATNAVPLALLDNSEAESSNHSTRLFARTCVRAVDTCKLQETVFGEWKLAHLCAAFQGPVRSFQRASRKRKLHKNAYCALCNGDVPDLRCPGGVKTYSQKEMASSLFQDTQEKSYEATDDIPSSFSIVLNFGLDGVEKYKFSSESKETMIRNQQLCPDGFIWDPFAELCRQLYCGTQFTLVNSKCIQKPMDSADRNVTNSALFRVRSANYSRITVVMNISLDRSSQIQMDDLKESLLTSFVVHYNISQDRIKNLHVYILWDPEQVQKYLESSDNVLIVEEGDYALEDADIPDPANTTGSPATVITHFDLYEPIKDDVEPSISAILESLAGSFSLNSILLKELNATAAVSSVLSKPLVLEDWCGEQDGGIWREYWNDEFVFLPRTENGTSIGKVYINKTGRTFRTGDFVANVLIRVTGDQKSPVTNRIVIVCDRGTGLPKSCPRVDFNLTQVEIFENNTLVLYAGQGSLSVPCRHYQLMPYGRVRLCLDELQQGLRVRGQLFDGPLMALISLVLSAISIACLALVLTTYSLFSELRNLPGWNIIFLTGSLFVMQLSFLLSQRQSVQGMTCRAAAIVCHYTVVISFFWMNVLAYDLYKTFRTSGSAMGGTRKVSRHLPLYMLYAFGTPLVIVGTCLGLDYFDTPLSPSYGLFGVCWIVNKLSALTFFAVPVAVLLLLNFVFYVMTVYSVHSVARQKPGTVLRRHSSKCPATATTYVRMATGMGLTWVFGFVAAFVRSSENARTAFTYLFIVCNTLQGLFLFYAFVCNRKTYHLYRALFCNVRRGARAKLSTSSSVSSVSTVTSQASLASSVRSTLSNSARAASP</sequence>
<evidence type="ECO:0000256" key="2">
    <source>
        <dbReference type="ARBA" id="ARBA00022692"/>
    </source>
</evidence>
<reference evidence="10 11" key="1">
    <citation type="journal article" date="2023" name="Arcadia Sci">
        <title>De novo assembly of a long-read Amblyomma americanum tick genome.</title>
        <authorList>
            <person name="Chou S."/>
            <person name="Poskanzer K.E."/>
            <person name="Rollins M."/>
            <person name="Thuy-Boun P.S."/>
        </authorList>
    </citation>
    <scope>NUCLEOTIDE SEQUENCE [LARGE SCALE GENOMIC DNA]</scope>
    <source>
        <strain evidence="10">F_SG_1</strain>
        <tissue evidence="10">Salivary glands</tissue>
    </source>
</reference>
<dbReference type="EMBL" id="JARKHS020012317">
    <property type="protein sequence ID" value="KAK8776987.1"/>
    <property type="molecule type" value="Genomic_DNA"/>
</dbReference>
<feature type="transmembrane region" description="Helical" evidence="7">
    <location>
        <begin position="906"/>
        <end position="927"/>
    </location>
</feature>
<keyword evidence="2 7" id="KW-0812">Transmembrane</keyword>
<gene>
    <name evidence="10" type="ORF">V5799_029660</name>
</gene>
<evidence type="ECO:0000256" key="3">
    <source>
        <dbReference type="ARBA" id="ARBA00022989"/>
    </source>
</evidence>
<dbReference type="GO" id="GO:0004930">
    <property type="term" value="F:G protein-coupled receptor activity"/>
    <property type="evidence" value="ECO:0007669"/>
    <property type="project" value="InterPro"/>
</dbReference>
<evidence type="ECO:0000313" key="10">
    <source>
        <dbReference type="EMBL" id="KAK8776987.1"/>
    </source>
</evidence>
<dbReference type="SUPFAM" id="SSF81321">
    <property type="entry name" value="Family A G protein-coupled receptor-like"/>
    <property type="match status" value="1"/>
</dbReference>
<feature type="domain" description="G-protein coupled receptors family 2 profile 2" evidence="8">
    <location>
        <begin position="700"/>
        <end position="960"/>
    </location>
</feature>
<dbReference type="Proteomes" id="UP001321473">
    <property type="component" value="Unassembled WGS sequence"/>
</dbReference>
<dbReference type="InterPro" id="IPR001212">
    <property type="entry name" value="Somatomedin_B_dom"/>
</dbReference>
<proteinExistence type="predicted"/>
<evidence type="ECO:0000313" key="11">
    <source>
        <dbReference type="Proteomes" id="UP001321473"/>
    </source>
</evidence>
<dbReference type="AlphaFoldDB" id="A0AAQ4EQJ6"/>
<feature type="transmembrane region" description="Helical" evidence="7">
    <location>
        <begin position="765"/>
        <end position="789"/>
    </location>
</feature>
<dbReference type="InterPro" id="IPR017981">
    <property type="entry name" value="GPCR_2-like_7TM"/>
</dbReference>
<dbReference type="SUPFAM" id="SSF90188">
    <property type="entry name" value="Somatomedin B domain"/>
    <property type="match status" value="1"/>
</dbReference>